<gene>
    <name evidence="1" type="ORF">JYU29_05790</name>
</gene>
<keyword evidence="2" id="KW-1185">Reference proteome</keyword>
<dbReference type="Proteomes" id="UP001297272">
    <property type="component" value="Unassembled WGS sequence"/>
</dbReference>
<protein>
    <recommendedName>
        <fullName evidence="3">Terminase small subunit</fullName>
    </recommendedName>
</protein>
<evidence type="ECO:0000313" key="1">
    <source>
        <dbReference type="EMBL" id="MBS9720198.1"/>
    </source>
</evidence>
<organism evidence="1 2">
    <name type="scientific">Tianweitania aestuarii</name>
    <dbReference type="NCBI Taxonomy" id="2814886"/>
    <lineage>
        <taxon>Bacteria</taxon>
        <taxon>Pseudomonadati</taxon>
        <taxon>Pseudomonadota</taxon>
        <taxon>Alphaproteobacteria</taxon>
        <taxon>Hyphomicrobiales</taxon>
        <taxon>Phyllobacteriaceae</taxon>
        <taxon>Tianweitania</taxon>
    </lineage>
</organism>
<dbReference type="RefSeq" id="WP_250157188.1">
    <property type="nucleotide sequence ID" value="NZ_JAFMNX010000001.1"/>
</dbReference>
<reference evidence="1 2" key="1">
    <citation type="submission" date="2021-03" db="EMBL/GenBank/DDBJ databases">
        <title>Tianweitania aestuarii sp. nov., isolated from a tidal flat.</title>
        <authorList>
            <person name="Park S."/>
            <person name="Yoon J.-H."/>
        </authorList>
    </citation>
    <scope>NUCLEOTIDE SEQUENCE [LARGE SCALE GENOMIC DNA]</scope>
    <source>
        <strain evidence="1 2">BSSL-BM11</strain>
    </source>
</reference>
<name>A0ABS5RT17_9HYPH</name>
<comment type="caution">
    <text evidence="1">The sequence shown here is derived from an EMBL/GenBank/DDBJ whole genome shotgun (WGS) entry which is preliminary data.</text>
</comment>
<proteinExistence type="predicted"/>
<accession>A0ABS5RT17</accession>
<evidence type="ECO:0000313" key="2">
    <source>
        <dbReference type="Proteomes" id="UP001297272"/>
    </source>
</evidence>
<sequence length="160" mass="17242">MLPSARHIRIKAAQQELISACGGIVKTAEICNYGKSTVGRWNDEESPEWMPADAVDKLEALTGKRYWTQAWLETRGMKLAEPDEAEARLACLTTDMASLIGAFGGLMSEWAITAADGKATPAEATRMRKHLPELKELIASIEQGLAAVKAEGGISLVKAS</sequence>
<evidence type="ECO:0008006" key="3">
    <source>
        <dbReference type="Google" id="ProtNLM"/>
    </source>
</evidence>
<dbReference type="EMBL" id="JAFMNX010000001">
    <property type="protein sequence ID" value="MBS9720198.1"/>
    <property type="molecule type" value="Genomic_DNA"/>
</dbReference>